<feature type="transmembrane region" description="Helical" evidence="1">
    <location>
        <begin position="234"/>
        <end position="252"/>
    </location>
</feature>
<protein>
    <recommendedName>
        <fullName evidence="3">O-antigen ligase domain-containing protein</fullName>
    </recommendedName>
</protein>
<feature type="transmembrane region" description="Helical" evidence="1">
    <location>
        <begin position="478"/>
        <end position="498"/>
    </location>
</feature>
<proteinExistence type="predicted"/>
<feature type="transmembrane region" description="Helical" evidence="1">
    <location>
        <begin position="302"/>
        <end position="321"/>
    </location>
</feature>
<evidence type="ECO:0000313" key="2">
    <source>
        <dbReference type="EMBL" id="BDS06761.1"/>
    </source>
</evidence>
<feature type="transmembrane region" description="Helical" evidence="1">
    <location>
        <begin position="77"/>
        <end position="97"/>
    </location>
</feature>
<feature type="transmembrane region" description="Helical" evidence="1">
    <location>
        <begin position="109"/>
        <end position="132"/>
    </location>
</feature>
<keyword evidence="1" id="KW-0812">Transmembrane</keyword>
<name>A0AAT9FL85_9BACT</name>
<gene>
    <name evidence="2" type="ORF">NT6N_18010</name>
</gene>
<organism evidence="2">
    <name type="scientific">Oceaniferula spumae</name>
    <dbReference type="NCBI Taxonomy" id="2979115"/>
    <lineage>
        <taxon>Bacteria</taxon>
        <taxon>Pseudomonadati</taxon>
        <taxon>Verrucomicrobiota</taxon>
        <taxon>Verrucomicrobiia</taxon>
        <taxon>Verrucomicrobiales</taxon>
        <taxon>Verrucomicrobiaceae</taxon>
        <taxon>Oceaniferula</taxon>
    </lineage>
</organism>
<feature type="transmembrane region" description="Helical" evidence="1">
    <location>
        <begin position="178"/>
        <end position="199"/>
    </location>
</feature>
<reference evidence="2" key="1">
    <citation type="submission" date="2024-07" db="EMBL/GenBank/DDBJ databases">
        <title>Complete genome sequence of Verrucomicrobiaceae bacterium NT6N.</title>
        <authorList>
            <person name="Huang C."/>
            <person name="Takami H."/>
            <person name="Hamasaki K."/>
        </authorList>
    </citation>
    <scope>NUCLEOTIDE SEQUENCE</scope>
    <source>
        <strain evidence="2">NT6N</strain>
    </source>
</reference>
<keyword evidence="1" id="KW-0472">Membrane</keyword>
<feature type="transmembrane region" description="Helical" evidence="1">
    <location>
        <begin position="419"/>
        <end position="442"/>
    </location>
</feature>
<dbReference type="EMBL" id="AP026866">
    <property type="protein sequence ID" value="BDS06761.1"/>
    <property type="molecule type" value="Genomic_DNA"/>
</dbReference>
<feature type="transmembrane region" description="Helical" evidence="1">
    <location>
        <begin position="32"/>
        <end position="47"/>
    </location>
</feature>
<keyword evidence="1" id="KW-1133">Transmembrane helix</keyword>
<evidence type="ECO:0008006" key="3">
    <source>
        <dbReference type="Google" id="ProtNLM"/>
    </source>
</evidence>
<dbReference type="KEGG" id="osu:NT6N_18010"/>
<feature type="transmembrane region" description="Helical" evidence="1">
    <location>
        <begin position="147"/>
        <end position="166"/>
    </location>
</feature>
<feature type="transmembrane region" description="Helical" evidence="1">
    <location>
        <begin position="264"/>
        <end position="290"/>
    </location>
</feature>
<dbReference type="AlphaFoldDB" id="A0AAT9FL85"/>
<evidence type="ECO:0000256" key="1">
    <source>
        <dbReference type="SAM" id="Phobius"/>
    </source>
</evidence>
<feature type="transmembrane region" description="Helical" evidence="1">
    <location>
        <begin position="54"/>
        <end position="71"/>
    </location>
</feature>
<sequence length="523" mass="58166">MQNKINLIFVFLIALIFGIVLAVDIGFADYEQLGIYAVVGIVLYFLINGWRNVWWLTALLIFSGVVFYHSFEFNAEHLFVMMLALASLMFIISRGAMPQVPEFRKAGSTSAAIVTGVLFFYGLIHFIVYYAFPYSPTDYSVKTSTKAYFECYASMFCFFWLLVGPYGFNLKPNWSNRFIVIMVLCIAGNVAVRGALFLMGFQAADGLSDDGVGFGAVGVPIINMYPGVYTLRNISPLVCLILFMIMTGKGWWSSNSFRMKFLVISGFFLCIVGAAFSGGRASLPLCILLVMLGALMRRQVGLVALMGMAMVLLVAAVNIFSDLINTKAPFYVARSVQLVMIDKGSAYDTIGDSQSVRNAAIEEAVVQWKKDNRVFFFGRSVYHITWEEAFYVKSTLGHEGFVINAMKSGRTHNMITDLLLQYGIVGCVLYVTAYLMVIRFIWRLRKALSDNDGIVRWLIDAMAIYLPIMFIYQALGGTYMPIVVPLIIGLARGHLVALKNRVSTPLPSEETALTSSAADRLSS</sequence>
<accession>A0AAT9FL85</accession>